<gene>
    <name evidence="2" type="ORF">PQR66_38255</name>
</gene>
<comment type="caution">
    <text evidence="2">The sequence shown here is derived from an EMBL/GenBank/DDBJ whole genome shotgun (WGS) entry which is preliminary data.</text>
</comment>
<feature type="transmembrane region" description="Helical" evidence="1">
    <location>
        <begin position="51"/>
        <end position="70"/>
    </location>
</feature>
<keyword evidence="1" id="KW-0812">Transmembrane</keyword>
<protein>
    <recommendedName>
        <fullName evidence="4">Major Facilitator Superfamily protein</fullName>
    </recommendedName>
</protein>
<dbReference type="Proteomes" id="UP001629249">
    <property type="component" value="Unassembled WGS sequence"/>
</dbReference>
<feature type="transmembrane region" description="Helical" evidence="1">
    <location>
        <begin position="27"/>
        <end position="44"/>
    </location>
</feature>
<organism evidence="2 3">
    <name type="scientific">Paraburkholderia agricolaris</name>
    <dbReference type="NCBI Taxonomy" id="2152888"/>
    <lineage>
        <taxon>Bacteria</taxon>
        <taxon>Pseudomonadati</taxon>
        <taxon>Pseudomonadota</taxon>
        <taxon>Betaproteobacteria</taxon>
        <taxon>Burkholderiales</taxon>
        <taxon>Burkholderiaceae</taxon>
        <taxon>Paraburkholderia</taxon>
    </lineage>
</organism>
<evidence type="ECO:0008006" key="4">
    <source>
        <dbReference type="Google" id="ProtNLM"/>
    </source>
</evidence>
<dbReference type="EMBL" id="JAQQFN010000052">
    <property type="protein sequence ID" value="MFL9888916.1"/>
    <property type="molecule type" value="Genomic_DNA"/>
</dbReference>
<feature type="transmembrane region" description="Helical" evidence="1">
    <location>
        <begin position="76"/>
        <end position="93"/>
    </location>
</feature>
<keyword evidence="3" id="KW-1185">Reference proteome</keyword>
<evidence type="ECO:0000313" key="3">
    <source>
        <dbReference type="Proteomes" id="UP001629249"/>
    </source>
</evidence>
<name>A0ABW9A2X0_9BURK</name>
<sequence>MLLVSGVATLVMQASLGQRASAIWMSALALATMTIVPLLMSRIARARTTFATAMTLIAAMSAMSVVPPYVGKLEHPTAIAAMFTMVGGVLLCCRRHFVGARAAPSEDADRNRHTIRSTAQSPESIHTTGAVVLLALLAGLSSGMLARFQLVAICGVGSLQPMWQIALSLVAVCALSFIADRSGSNNRMLIALYVLRATLIAALAAADAPTAALLAARVFVILDCLTIPALMKPRSKSNRVMNAGCPGAAHHVGMILGATLSTTPYFFGDGFTMLYVSGAIANLVCAVTLATGRWPLHEYLGHRTAGANLSAEHEVQVG</sequence>
<proteinExistence type="predicted"/>
<dbReference type="RefSeq" id="WP_408331288.1">
    <property type="nucleotide sequence ID" value="NZ_JAQQFH010000019.1"/>
</dbReference>
<feature type="transmembrane region" description="Helical" evidence="1">
    <location>
        <begin position="130"/>
        <end position="150"/>
    </location>
</feature>
<feature type="non-terminal residue" evidence="2">
    <location>
        <position position="318"/>
    </location>
</feature>
<keyword evidence="1" id="KW-1133">Transmembrane helix</keyword>
<feature type="transmembrane region" description="Helical" evidence="1">
    <location>
        <begin position="162"/>
        <end position="179"/>
    </location>
</feature>
<accession>A0ABW9A2X0</accession>
<reference evidence="2 3" key="1">
    <citation type="journal article" date="2024" name="Chem. Sci.">
        <title>Discovery of megapolipeptins by genome mining of a Burkholderiales bacteria collection.</title>
        <authorList>
            <person name="Paulo B.S."/>
            <person name="Recchia M.J.J."/>
            <person name="Lee S."/>
            <person name="Fergusson C.H."/>
            <person name="Romanowski S.B."/>
            <person name="Hernandez A."/>
            <person name="Krull N."/>
            <person name="Liu D.Y."/>
            <person name="Cavanagh H."/>
            <person name="Bos A."/>
            <person name="Gray C.A."/>
            <person name="Murphy B.T."/>
            <person name="Linington R.G."/>
            <person name="Eustaquio A.S."/>
        </authorList>
    </citation>
    <scope>NUCLEOTIDE SEQUENCE [LARGE SCALE GENOMIC DNA]</scope>
    <source>
        <strain evidence="2 3">RL16-012-BIC-B</strain>
    </source>
</reference>
<evidence type="ECO:0000256" key="1">
    <source>
        <dbReference type="SAM" id="Phobius"/>
    </source>
</evidence>
<feature type="transmembrane region" description="Helical" evidence="1">
    <location>
        <begin position="273"/>
        <end position="294"/>
    </location>
</feature>
<evidence type="ECO:0000313" key="2">
    <source>
        <dbReference type="EMBL" id="MFL9888916.1"/>
    </source>
</evidence>
<keyword evidence="1" id="KW-0472">Membrane</keyword>